<dbReference type="GO" id="GO:0046872">
    <property type="term" value="F:metal ion binding"/>
    <property type="evidence" value="ECO:0007669"/>
    <property type="project" value="UniProtKB-KW"/>
</dbReference>
<dbReference type="GO" id="GO:0016787">
    <property type="term" value="F:hydrolase activity"/>
    <property type="evidence" value="ECO:0007669"/>
    <property type="project" value="UniProtKB-KW"/>
</dbReference>
<accession>A0A1M6TR53</accession>
<dbReference type="AlphaFoldDB" id="A0A1M6TR53"/>
<protein>
    <submittedName>
        <fullName evidence="6">Glyoxylase, beta-lactamase superfamily II</fullName>
    </submittedName>
</protein>
<keyword evidence="3" id="KW-0378">Hydrolase</keyword>
<evidence type="ECO:0000256" key="1">
    <source>
        <dbReference type="ARBA" id="ARBA00001947"/>
    </source>
</evidence>
<comment type="cofactor">
    <cofactor evidence="1">
        <name>Zn(2+)</name>
        <dbReference type="ChEBI" id="CHEBI:29105"/>
    </cofactor>
</comment>
<dbReference type="PANTHER" id="PTHR46233:SF3">
    <property type="entry name" value="HYDROXYACYLGLUTATHIONE HYDROLASE GLOC"/>
    <property type="match status" value="1"/>
</dbReference>
<evidence type="ECO:0000256" key="3">
    <source>
        <dbReference type="ARBA" id="ARBA00022801"/>
    </source>
</evidence>
<evidence type="ECO:0000313" key="7">
    <source>
        <dbReference type="Proteomes" id="UP000185812"/>
    </source>
</evidence>
<keyword evidence="4" id="KW-0862">Zinc</keyword>
<organism evidence="6 7">
    <name type="scientific">Rhodothermus profundi</name>
    <dbReference type="NCBI Taxonomy" id="633813"/>
    <lineage>
        <taxon>Bacteria</taxon>
        <taxon>Pseudomonadati</taxon>
        <taxon>Rhodothermota</taxon>
        <taxon>Rhodothermia</taxon>
        <taxon>Rhodothermales</taxon>
        <taxon>Rhodothermaceae</taxon>
        <taxon>Rhodothermus</taxon>
    </lineage>
</organism>
<evidence type="ECO:0000256" key="4">
    <source>
        <dbReference type="ARBA" id="ARBA00022833"/>
    </source>
</evidence>
<dbReference type="Gene3D" id="3.60.15.10">
    <property type="entry name" value="Ribonuclease Z/Hydroxyacylglutathione hydrolase-like"/>
    <property type="match status" value="1"/>
</dbReference>
<dbReference type="EMBL" id="FRAU01000004">
    <property type="protein sequence ID" value="SHK59383.1"/>
    <property type="molecule type" value="Genomic_DNA"/>
</dbReference>
<evidence type="ECO:0000313" key="6">
    <source>
        <dbReference type="EMBL" id="SHK59383.1"/>
    </source>
</evidence>
<dbReference type="OrthoDB" id="9802248at2"/>
<dbReference type="InterPro" id="IPR051453">
    <property type="entry name" value="MBL_Glyoxalase_II"/>
</dbReference>
<dbReference type="InterPro" id="IPR001279">
    <property type="entry name" value="Metallo-B-lactamas"/>
</dbReference>
<keyword evidence="7" id="KW-1185">Reference proteome</keyword>
<reference evidence="7" key="1">
    <citation type="submission" date="2016-11" db="EMBL/GenBank/DDBJ databases">
        <authorList>
            <person name="Varghese N."/>
            <person name="Submissions S."/>
        </authorList>
    </citation>
    <scope>NUCLEOTIDE SEQUENCE [LARGE SCALE GENOMIC DNA]</scope>
    <source>
        <strain evidence="7">DSM 22212</strain>
    </source>
</reference>
<dbReference type="InterPro" id="IPR036866">
    <property type="entry name" value="RibonucZ/Hydroxyglut_hydro"/>
</dbReference>
<feature type="domain" description="Metallo-beta-lactamase" evidence="5">
    <location>
        <begin position="12"/>
        <end position="193"/>
    </location>
</feature>
<dbReference type="SMART" id="SM00849">
    <property type="entry name" value="Lactamase_B"/>
    <property type="match status" value="1"/>
</dbReference>
<evidence type="ECO:0000256" key="2">
    <source>
        <dbReference type="ARBA" id="ARBA00022723"/>
    </source>
</evidence>
<proteinExistence type="predicted"/>
<dbReference type="PANTHER" id="PTHR46233">
    <property type="entry name" value="HYDROXYACYLGLUTATHIONE HYDROLASE GLOC"/>
    <property type="match status" value="1"/>
</dbReference>
<gene>
    <name evidence="6" type="ORF">SAMN04488087_1497</name>
</gene>
<dbReference type="SUPFAM" id="SSF56281">
    <property type="entry name" value="Metallo-hydrolase/oxidoreductase"/>
    <property type="match status" value="1"/>
</dbReference>
<sequence>MKIHRFTFNSFQTNCYICHDGDEAVLVDPACHTPAEQQAVVDYLERHGLRLRHLLLTHAHLDHIFGCRFFSEYAGKGFWMHRADVPLLEQADVQGQFFGVPIDPPPAPEGFLDEGDTITFGQTTWKVLHTPGHSPGSISFYDEQHRLVIVGDVLFQGSIGRTDLPGGSLPVLMQSIFQKLLPLGDETRVYPGHGPETTIGQERQHNPFLTGAFPW</sequence>
<dbReference type="Proteomes" id="UP000185812">
    <property type="component" value="Unassembled WGS sequence"/>
</dbReference>
<keyword evidence="2" id="KW-0479">Metal-binding</keyword>
<evidence type="ECO:0000259" key="5">
    <source>
        <dbReference type="SMART" id="SM00849"/>
    </source>
</evidence>
<dbReference type="STRING" id="633813.SAMN04488087_1497"/>
<dbReference type="RefSeq" id="WP_072715351.1">
    <property type="nucleotide sequence ID" value="NZ_FRAU01000004.1"/>
</dbReference>
<dbReference type="Pfam" id="PF00753">
    <property type="entry name" value="Lactamase_B"/>
    <property type="match status" value="1"/>
</dbReference>
<name>A0A1M6TR53_9BACT</name>